<dbReference type="Proteomes" id="UP000076881">
    <property type="component" value="Unassembled WGS sequence"/>
</dbReference>
<feature type="transmembrane region" description="Helical" evidence="1">
    <location>
        <begin position="6"/>
        <end position="28"/>
    </location>
</feature>
<evidence type="ECO:0000256" key="1">
    <source>
        <dbReference type="SAM" id="Phobius"/>
    </source>
</evidence>
<protein>
    <submittedName>
        <fullName evidence="2">Uncharacterized protein</fullName>
    </submittedName>
</protein>
<keyword evidence="1" id="KW-1133">Transmembrane helix</keyword>
<name>A0A162KP36_CORDF</name>
<sequence>MPLAPEAIIGIIALVLALPPVLMILCRWRKSTWRASLPVTESATSCTPSFLAAAIATTIVVVFEYYWPPPEPIPRGTASRAK</sequence>
<dbReference type="EMBL" id="AZHF01000001">
    <property type="protein sequence ID" value="OAA81996.1"/>
    <property type="molecule type" value="Genomic_DNA"/>
</dbReference>
<evidence type="ECO:0000313" key="2">
    <source>
        <dbReference type="EMBL" id="OAA81996.1"/>
    </source>
</evidence>
<keyword evidence="3" id="KW-1185">Reference proteome</keyword>
<keyword evidence="1" id="KW-0472">Membrane</keyword>
<organism evidence="2 3">
    <name type="scientific">Akanthomyces lecanii RCEF 1005</name>
    <dbReference type="NCBI Taxonomy" id="1081108"/>
    <lineage>
        <taxon>Eukaryota</taxon>
        <taxon>Fungi</taxon>
        <taxon>Dikarya</taxon>
        <taxon>Ascomycota</taxon>
        <taxon>Pezizomycotina</taxon>
        <taxon>Sordariomycetes</taxon>
        <taxon>Hypocreomycetidae</taxon>
        <taxon>Hypocreales</taxon>
        <taxon>Cordycipitaceae</taxon>
        <taxon>Akanthomyces</taxon>
        <taxon>Cordyceps confragosa</taxon>
    </lineage>
</organism>
<accession>A0A162KP36</accession>
<keyword evidence="1" id="KW-0812">Transmembrane</keyword>
<evidence type="ECO:0000313" key="3">
    <source>
        <dbReference type="Proteomes" id="UP000076881"/>
    </source>
</evidence>
<gene>
    <name evidence="2" type="ORF">LEL_01541</name>
</gene>
<comment type="caution">
    <text evidence="2">The sequence shown here is derived from an EMBL/GenBank/DDBJ whole genome shotgun (WGS) entry which is preliminary data.</text>
</comment>
<proteinExistence type="predicted"/>
<reference evidence="2 3" key="1">
    <citation type="journal article" date="2016" name="Genome Biol. Evol.">
        <title>Divergent and convergent evolution of fungal pathogenicity.</title>
        <authorList>
            <person name="Shang Y."/>
            <person name="Xiao G."/>
            <person name="Zheng P."/>
            <person name="Cen K."/>
            <person name="Zhan S."/>
            <person name="Wang C."/>
        </authorList>
    </citation>
    <scope>NUCLEOTIDE SEQUENCE [LARGE SCALE GENOMIC DNA]</scope>
    <source>
        <strain evidence="2 3">RCEF 1005</strain>
    </source>
</reference>
<feature type="transmembrane region" description="Helical" evidence="1">
    <location>
        <begin position="49"/>
        <end position="67"/>
    </location>
</feature>
<dbReference type="AlphaFoldDB" id="A0A162KP36"/>